<dbReference type="STRING" id="28083.Lbir_1327"/>
<name>A0A378IAD0_9GAMM</name>
<reference evidence="2 4" key="2">
    <citation type="submission" date="2018-06" db="EMBL/GenBank/DDBJ databases">
        <authorList>
            <consortium name="Pathogen Informatics"/>
            <person name="Doyle S."/>
        </authorList>
    </citation>
    <scope>NUCLEOTIDE SEQUENCE [LARGE SCALE GENOMIC DNA]</scope>
    <source>
        <strain evidence="2 4">NCTC12437</strain>
    </source>
</reference>
<reference evidence="1 3" key="1">
    <citation type="submission" date="2015-11" db="EMBL/GenBank/DDBJ databases">
        <title>Genomic analysis of 38 Legionella species identifies large and diverse effector repertoires.</title>
        <authorList>
            <person name="Burstein D."/>
            <person name="Amaro F."/>
            <person name="Zusman T."/>
            <person name="Lifshitz Z."/>
            <person name="Cohen O."/>
            <person name="Gilbert J.A."/>
            <person name="Pupko T."/>
            <person name="Shuman H.A."/>
            <person name="Segal G."/>
        </authorList>
    </citation>
    <scope>NUCLEOTIDE SEQUENCE [LARGE SCALE GENOMIC DNA]</scope>
    <source>
        <strain evidence="1 3">CDC#1407-AL-14</strain>
    </source>
</reference>
<dbReference type="RefSeq" id="WP_058523397.1">
    <property type="nucleotide sequence ID" value="NZ_CAAAHV010000091.1"/>
</dbReference>
<evidence type="ECO:0000313" key="1">
    <source>
        <dbReference type="EMBL" id="KTC72552.1"/>
    </source>
</evidence>
<organism evidence="2 4">
    <name type="scientific">Legionella birminghamensis</name>
    <dbReference type="NCBI Taxonomy" id="28083"/>
    <lineage>
        <taxon>Bacteria</taxon>
        <taxon>Pseudomonadati</taxon>
        <taxon>Pseudomonadota</taxon>
        <taxon>Gammaproteobacteria</taxon>
        <taxon>Legionellales</taxon>
        <taxon>Legionellaceae</taxon>
        <taxon>Legionella</taxon>
    </lineage>
</organism>
<dbReference type="SUPFAM" id="SSF52540">
    <property type="entry name" value="P-loop containing nucleoside triphosphate hydrolases"/>
    <property type="match status" value="1"/>
</dbReference>
<accession>A0A378IAD0</accession>
<protein>
    <recommendedName>
        <fullName evidence="5">Rho GTPase (Miro-like)</fullName>
    </recommendedName>
</protein>
<dbReference type="InterPro" id="IPR027417">
    <property type="entry name" value="P-loop_NTPase"/>
</dbReference>
<dbReference type="Proteomes" id="UP000255066">
    <property type="component" value="Unassembled WGS sequence"/>
</dbReference>
<evidence type="ECO:0008006" key="5">
    <source>
        <dbReference type="Google" id="ProtNLM"/>
    </source>
</evidence>
<dbReference type="Proteomes" id="UP000054735">
    <property type="component" value="Unassembled WGS sequence"/>
</dbReference>
<dbReference type="Gene3D" id="3.40.50.300">
    <property type="entry name" value="P-loop containing nucleotide triphosphate hydrolases"/>
    <property type="match status" value="1"/>
</dbReference>
<proteinExistence type="predicted"/>
<dbReference type="PRINTS" id="PR00449">
    <property type="entry name" value="RASTRNSFRMNG"/>
</dbReference>
<sequence>MKIRELYKKLHFIVVGDENTGRRCFIDKAVLDFYEPRAHILTEKRAKFHPYKNENFCIFFDSKNQFQPITRDELVDAFFITLDASQIDETKSNWIESTEFHINRIAKYYPQKPIVLLVTKADQSPCDHNLMKRIITNLRNQNYNVSYIETSAKDGLNIEQAVNLAVDMTLHQAEIERQSAKRRKQVAKTLMKDLNQYTSLGNKLIAYGKLVLSFGQFGLAARKQALAEQIKSKTSINVEHFKKLNKDLVEYEFNHSCFFAKRYTLSNSQENIEPTLDLGELGRILNKAKI</sequence>
<evidence type="ECO:0000313" key="2">
    <source>
        <dbReference type="EMBL" id="STX32139.1"/>
    </source>
</evidence>
<keyword evidence="3" id="KW-1185">Reference proteome</keyword>
<gene>
    <name evidence="1" type="ORF">Lbir_1327</name>
    <name evidence="2" type="ORF">NCTC12437_01918</name>
</gene>
<dbReference type="EMBL" id="LNXT01000015">
    <property type="protein sequence ID" value="KTC72552.1"/>
    <property type="molecule type" value="Genomic_DNA"/>
</dbReference>
<evidence type="ECO:0000313" key="4">
    <source>
        <dbReference type="Proteomes" id="UP000255066"/>
    </source>
</evidence>
<dbReference type="EMBL" id="UGNW01000001">
    <property type="protein sequence ID" value="STX32139.1"/>
    <property type="molecule type" value="Genomic_DNA"/>
</dbReference>
<evidence type="ECO:0000313" key="3">
    <source>
        <dbReference type="Proteomes" id="UP000054735"/>
    </source>
</evidence>
<dbReference type="AlphaFoldDB" id="A0A378IAD0"/>